<evidence type="ECO:0000256" key="13">
    <source>
        <dbReference type="ARBA" id="ARBA00022840"/>
    </source>
</evidence>
<evidence type="ECO:0000256" key="19">
    <source>
        <dbReference type="SAM" id="Coils"/>
    </source>
</evidence>
<keyword evidence="10" id="KW-0479">Metal-binding</keyword>
<comment type="function">
    <text evidence="17">Member of the two-component regulatory system NreB/NreC involved in the control of dissimilatory nitrate/nitrite reduction in response to oxygen. NreB functions as a direct oxygen sensor histidine kinase which is autophosphorylated, in the absence of oxygen, probably at the conserved histidine residue, and transfers its phosphate group probably to a conserved aspartate residue of NreC. NreB/NreC activates the expression of the nitrate (narGHJI) and nitrite (nir) reductase operons, as well as the putative nitrate transporter gene narT.</text>
</comment>
<dbReference type="GO" id="GO:0051539">
    <property type="term" value="F:4 iron, 4 sulfur cluster binding"/>
    <property type="evidence" value="ECO:0007669"/>
    <property type="project" value="UniProtKB-KW"/>
</dbReference>
<keyword evidence="16" id="KW-0411">Iron-sulfur</keyword>
<keyword evidence="9" id="KW-0808">Transferase</keyword>
<dbReference type="PRINTS" id="PR00344">
    <property type="entry name" value="BCTRLSENSOR"/>
</dbReference>
<evidence type="ECO:0000256" key="2">
    <source>
        <dbReference type="ARBA" id="ARBA00001966"/>
    </source>
</evidence>
<evidence type="ECO:0000256" key="1">
    <source>
        <dbReference type="ARBA" id="ARBA00000085"/>
    </source>
</evidence>
<dbReference type="GO" id="GO:0046872">
    <property type="term" value="F:metal ion binding"/>
    <property type="evidence" value="ECO:0007669"/>
    <property type="project" value="UniProtKB-KW"/>
</dbReference>
<evidence type="ECO:0000313" key="22">
    <source>
        <dbReference type="EMBL" id="OUS19252.1"/>
    </source>
</evidence>
<evidence type="ECO:0000256" key="18">
    <source>
        <dbReference type="ARBA" id="ARBA00030800"/>
    </source>
</evidence>
<evidence type="ECO:0000256" key="7">
    <source>
        <dbReference type="ARBA" id="ARBA00022490"/>
    </source>
</evidence>
<dbReference type="InterPro" id="IPR005467">
    <property type="entry name" value="His_kinase_dom"/>
</dbReference>
<dbReference type="InterPro" id="IPR003594">
    <property type="entry name" value="HATPase_dom"/>
</dbReference>
<comment type="caution">
    <text evidence="22">The sequence shown here is derived from an EMBL/GenBank/DDBJ whole genome shotgun (WGS) entry which is preliminary data.</text>
</comment>
<gene>
    <name evidence="22" type="ORF">A9Q93_02435</name>
</gene>
<dbReference type="InterPro" id="IPR050482">
    <property type="entry name" value="Sensor_HK_TwoCompSys"/>
</dbReference>
<protein>
    <recommendedName>
        <fullName evidence="5">Oxygen sensor histidine kinase NreB</fullName>
        <ecNumber evidence="4">2.7.13.3</ecNumber>
    </recommendedName>
    <alternativeName>
        <fullName evidence="18">Nitrogen regulation protein B</fullName>
    </alternativeName>
</protein>
<keyword evidence="6" id="KW-0004">4Fe-4S</keyword>
<comment type="catalytic activity">
    <reaction evidence="1">
        <text>ATP + protein L-histidine = ADP + protein N-phospho-L-histidine.</text>
        <dbReference type="EC" id="2.7.13.3"/>
    </reaction>
</comment>
<evidence type="ECO:0000256" key="6">
    <source>
        <dbReference type="ARBA" id="ARBA00022485"/>
    </source>
</evidence>
<dbReference type="GO" id="GO:0016020">
    <property type="term" value="C:membrane"/>
    <property type="evidence" value="ECO:0007669"/>
    <property type="project" value="InterPro"/>
</dbReference>
<dbReference type="PANTHER" id="PTHR24421">
    <property type="entry name" value="NITRATE/NITRITE SENSOR PROTEIN NARX-RELATED"/>
    <property type="match status" value="1"/>
</dbReference>
<evidence type="ECO:0000256" key="8">
    <source>
        <dbReference type="ARBA" id="ARBA00022553"/>
    </source>
</evidence>
<dbReference type="Gene3D" id="3.30.565.10">
    <property type="entry name" value="Histidine kinase-like ATPase, C-terminal domain"/>
    <property type="match status" value="1"/>
</dbReference>
<dbReference type="GO" id="GO:0046983">
    <property type="term" value="F:protein dimerization activity"/>
    <property type="evidence" value="ECO:0007669"/>
    <property type="project" value="InterPro"/>
</dbReference>
<dbReference type="EC" id="2.7.13.3" evidence="4"/>
<evidence type="ECO:0000256" key="12">
    <source>
        <dbReference type="ARBA" id="ARBA00022777"/>
    </source>
</evidence>
<dbReference type="Gene3D" id="1.20.5.1930">
    <property type="match status" value="1"/>
</dbReference>
<keyword evidence="19" id="KW-0175">Coiled coil</keyword>
<feature type="domain" description="Histidine kinase" evidence="21">
    <location>
        <begin position="503"/>
        <end position="592"/>
    </location>
</feature>
<evidence type="ECO:0000256" key="10">
    <source>
        <dbReference type="ARBA" id="ARBA00022723"/>
    </source>
</evidence>
<dbReference type="InterPro" id="IPR004358">
    <property type="entry name" value="Sig_transdc_His_kin-like_C"/>
</dbReference>
<evidence type="ECO:0000256" key="11">
    <source>
        <dbReference type="ARBA" id="ARBA00022741"/>
    </source>
</evidence>
<dbReference type="InterPro" id="IPR011990">
    <property type="entry name" value="TPR-like_helical_dom_sf"/>
</dbReference>
<dbReference type="InterPro" id="IPR011712">
    <property type="entry name" value="Sig_transdc_His_kin_sub3_dim/P"/>
</dbReference>
<dbReference type="Pfam" id="PF07730">
    <property type="entry name" value="HisKA_3"/>
    <property type="match status" value="1"/>
</dbReference>
<keyword evidence="15" id="KW-0902">Two-component regulatory system</keyword>
<dbReference type="Gene3D" id="1.25.40.10">
    <property type="entry name" value="Tetratricopeptide repeat domain"/>
    <property type="match status" value="1"/>
</dbReference>
<dbReference type="GO" id="GO:0005524">
    <property type="term" value="F:ATP binding"/>
    <property type="evidence" value="ECO:0007669"/>
    <property type="project" value="UniProtKB-KW"/>
</dbReference>
<dbReference type="GO" id="GO:0000155">
    <property type="term" value="F:phosphorelay sensor kinase activity"/>
    <property type="evidence" value="ECO:0007669"/>
    <property type="project" value="InterPro"/>
</dbReference>
<evidence type="ECO:0000256" key="9">
    <source>
        <dbReference type="ARBA" id="ARBA00022679"/>
    </source>
</evidence>
<accession>A0A1Z8B9J5</accession>
<evidence type="ECO:0000256" key="17">
    <source>
        <dbReference type="ARBA" id="ARBA00024827"/>
    </source>
</evidence>
<dbReference type="AlphaFoldDB" id="A0A1Z8B9J5"/>
<keyword evidence="20" id="KW-0812">Transmembrane</keyword>
<feature type="coiled-coil region" evidence="19">
    <location>
        <begin position="297"/>
        <end position="374"/>
    </location>
</feature>
<evidence type="ECO:0000256" key="5">
    <source>
        <dbReference type="ARBA" id="ARBA00017322"/>
    </source>
</evidence>
<dbReference type="SUPFAM" id="SSF55874">
    <property type="entry name" value="ATPase domain of HSP90 chaperone/DNA topoisomerase II/histidine kinase"/>
    <property type="match status" value="1"/>
</dbReference>
<comment type="subcellular location">
    <subcellularLocation>
        <location evidence="3">Cytoplasm</location>
    </subcellularLocation>
</comment>
<evidence type="ECO:0000256" key="3">
    <source>
        <dbReference type="ARBA" id="ARBA00004496"/>
    </source>
</evidence>
<dbReference type="Pfam" id="PF02518">
    <property type="entry name" value="HATPase_c"/>
    <property type="match status" value="1"/>
</dbReference>
<keyword evidence="12" id="KW-0418">Kinase</keyword>
<comment type="cofactor">
    <cofactor evidence="2">
        <name>[4Fe-4S] cluster</name>
        <dbReference type="ChEBI" id="CHEBI:49883"/>
    </cofactor>
</comment>
<dbReference type="RefSeq" id="WP_303685797.1">
    <property type="nucleotide sequence ID" value="NZ_CAJXYO010000005.1"/>
</dbReference>
<dbReference type="EMBL" id="MAAX01000039">
    <property type="protein sequence ID" value="OUS19252.1"/>
    <property type="molecule type" value="Genomic_DNA"/>
</dbReference>
<name>A0A1Z8B9J5_9FLAO</name>
<keyword evidence="8" id="KW-0597">Phosphoprotein</keyword>
<dbReference type="PROSITE" id="PS50109">
    <property type="entry name" value="HIS_KIN"/>
    <property type="match status" value="1"/>
</dbReference>
<dbReference type="InterPro" id="IPR036890">
    <property type="entry name" value="HATPase_C_sf"/>
</dbReference>
<organism evidence="22 23">
    <name type="scientific">Nonlabens dokdonensis</name>
    <dbReference type="NCBI Taxonomy" id="328515"/>
    <lineage>
        <taxon>Bacteria</taxon>
        <taxon>Pseudomonadati</taxon>
        <taxon>Bacteroidota</taxon>
        <taxon>Flavobacteriia</taxon>
        <taxon>Flavobacteriales</taxon>
        <taxon>Flavobacteriaceae</taxon>
        <taxon>Nonlabens</taxon>
    </lineage>
</organism>
<sequence length="597" mass="68643">METKTFLILVIVIGLFQNCHAQSEKLNDLESLNKNAHFDQSKTLISEIDTIGLSNANKARYYYESAITTSNTTTDLVQPYQLLLKAKDKVPKDSLNFRFKINDELIYTYLSSVENALPFEDLVSENCQIAQLTQDPKMLVNCNFYYVYNEDYESETSINRSLRLLRESKKIAKNNNLSKLVKTIELNLGIVHDLASHGDSALHYFNVLIPYYKQIEDFETLKDLYNSKGITLKKSKQYKEAIIYFKKALEEHYPIENHEKMVMVTRNLADAYYLNNNYKRSATLYRNKIRISDSLKTIDAARSLEELETKFKTAEKEKENLQLQADKKNQRTQIYLLLGSVIFLALLGLFIYNNQRKKKLLAQKEQELEKQRADTILKNQELATIDAMISGQEKERKRLAEELHDNLGSSLTTVKLYFENLKSNVKDEQGLEVYNRTEKILDDTYETIRNMSHNRNNGVLASRGLIPSLQALADKITSSNKLTVELIHHGLDKKLESSIELIIFRTVQELLNNIIKHAQATNATINLTSYDENLNIMVEDNGRGFNATVLPETDGMGLINIEKRVENLDGTFEVDSHPGRGTTINIDIPYYDQTNYS</sequence>
<feature type="transmembrane region" description="Helical" evidence="20">
    <location>
        <begin position="334"/>
        <end position="352"/>
    </location>
</feature>
<keyword evidence="20" id="KW-0472">Membrane</keyword>
<evidence type="ECO:0000256" key="14">
    <source>
        <dbReference type="ARBA" id="ARBA00023004"/>
    </source>
</evidence>
<dbReference type="SUPFAM" id="SSF48452">
    <property type="entry name" value="TPR-like"/>
    <property type="match status" value="1"/>
</dbReference>
<dbReference type="SMART" id="SM00387">
    <property type="entry name" value="HATPase_c"/>
    <property type="match status" value="1"/>
</dbReference>
<keyword evidence="14" id="KW-0408">Iron</keyword>
<evidence type="ECO:0000256" key="16">
    <source>
        <dbReference type="ARBA" id="ARBA00023014"/>
    </source>
</evidence>
<keyword evidence="20" id="KW-1133">Transmembrane helix</keyword>
<evidence type="ECO:0000259" key="21">
    <source>
        <dbReference type="PROSITE" id="PS50109"/>
    </source>
</evidence>
<evidence type="ECO:0000256" key="15">
    <source>
        <dbReference type="ARBA" id="ARBA00023012"/>
    </source>
</evidence>
<evidence type="ECO:0000256" key="20">
    <source>
        <dbReference type="SAM" id="Phobius"/>
    </source>
</evidence>
<reference evidence="23" key="1">
    <citation type="journal article" date="2017" name="Proc. Natl. Acad. Sci. U.S.A.">
        <title>Simulation of Deepwater Horizon oil plume reveals substrate specialization within a complex community of hydrocarbon-degraders.</title>
        <authorList>
            <person name="Hu P."/>
            <person name="Dubinsky E.A."/>
            <person name="Probst A.J."/>
            <person name="Wang J."/>
            <person name="Sieber C.M.K."/>
            <person name="Tom L.M."/>
            <person name="Gardinali P."/>
            <person name="Banfield J.F."/>
            <person name="Atlas R.M."/>
            <person name="Andersen G.L."/>
        </authorList>
    </citation>
    <scope>NUCLEOTIDE SEQUENCE [LARGE SCALE GENOMIC DNA]</scope>
</reference>
<dbReference type="Proteomes" id="UP000196102">
    <property type="component" value="Unassembled WGS sequence"/>
</dbReference>
<keyword evidence="13" id="KW-0067">ATP-binding</keyword>
<evidence type="ECO:0000313" key="23">
    <source>
        <dbReference type="Proteomes" id="UP000196102"/>
    </source>
</evidence>
<dbReference type="CDD" id="cd16917">
    <property type="entry name" value="HATPase_UhpB-NarQ-NarX-like"/>
    <property type="match status" value="1"/>
</dbReference>
<evidence type="ECO:0000256" key="4">
    <source>
        <dbReference type="ARBA" id="ARBA00012438"/>
    </source>
</evidence>
<dbReference type="PANTHER" id="PTHR24421:SF10">
    <property type="entry name" value="NITRATE_NITRITE SENSOR PROTEIN NARQ"/>
    <property type="match status" value="1"/>
</dbReference>
<keyword evidence="11" id="KW-0547">Nucleotide-binding</keyword>
<dbReference type="GO" id="GO:0005737">
    <property type="term" value="C:cytoplasm"/>
    <property type="evidence" value="ECO:0007669"/>
    <property type="project" value="UniProtKB-SubCell"/>
</dbReference>
<keyword evidence="7" id="KW-0963">Cytoplasm</keyword>
<proteinExistence type="predicted"/>